<feature type="domain" description="Glycine transporter" evidence="9">
    <location>
        <begin position="32"/>
        <end position="104"/>
    </location>
</feature>
<evidence type="ECO:0000256" key="3">
    <source>
        <dbReference type="ARBA" id="ARBA00022475"/>
    </source>
</evidence>
<feature type="transmembrane region" description="Helical" evidence="8">
    <location>
        <begin position="197"/>
        <end position="216"/>
    </location>
</feature>
<evidence type="ECO:0000256" key="1">
    <source>
        <dbReference type="ARBA" id="ARBA00004651"/>
    </source>
</evidence>
<comment type="similarity">
    <text evidence="2">Belongs to the UPF0126 family.</text>
</comment>
<feature type="transmembrane region" description="Helical" evidence="8">
    <location>
        <begin position="55"/>
        <end position="76"/>
    </location>
</feature>
<evidence type="ECO:0000256" key="2">
    <source>
        <dbReference type="ARBA" id="ARBA00008193"/>
    </source>
</evidence>
<dbReference type="AlphaFoldDB" id="A0A917UBL3"/>
<reference evidence="10" key="2">
    <citation type="submission" date="2020-09" db="EMBL/GenBank/DDBJ databases">
        <authorList>
            <person name="Sun Q."/>
            <person name="Ohkuma M."/>
        </authorList>
    </citation>
    <scope>NUCLEOTIDE SEQUENCE</scope>
    <source>
        <strain evidence="10">JCM 19831</strain>
    </source>
</reference>
<dbReference type="PANTHER" id="PTHR30506">
    <property type="entry name" value="INNER MEMBRANE PROTEIN"/>
    <property type="match status" value="1"/>
</dbReference>
<keyword evidence="11" id="KW-1185">Reference proteome</keyword>
<dbReference type="GO" id="GO:0005886">
    <property type="term" value="C:plasma membrane"/>
    <property type="evidence" value="ECO:0007669"/>
    <property type="project" value="UniProtKB-SubCell"/>
</dbReference>
<evidence type="ECO:0000313" key="11">
    <source>
        <dbReference type="Proteomes" id="UP000642070"/>
    </source>
</evidence>
<reference evidence="10" key="1">
    <citation type="journal article" date="2014" name="Int. J. Syst. Evol. Microbiol.">
        <title>Complete genome sequence of Corynebacterium casei LMG S-19264T (=DSM 44701T), isolated from a smear-ripened cheese.</title>
        <authorList>
            <consortium name="US DOE Joint Genome Institute (JGI-PGF)"/>
            <person name="Walter F."/>
            <person name="Albersmeier A."/>
            <person name="Kalinowski J."/>
            <person name="Ruckert C."/>
        </authorList>
    </citation>
    <scope>NUCLEOTIDE SEQUENCE</scope>
    <source>
        <strain evidence="10">JCM 19831</strain>
    </source>
</reference>
<feature type="compositionally biased region" description="Basic and acidic residues" evidence="7">
    <location>
        <begin position="246"/>
        <end position="259"/>
    </location>
</feature>
<proteinExistence type="inferred from homology"/>
<evidence type="ECO:0000256" key="6">
    <source>
        <dbReference type="ARBA" id="ARBA00023136"/>
    </source>
</evidence>
<feature type="transmembrane region" description="Helical" evidence="8">
    <location>
        <begin position="88"/>
        <end position="106"/>
    </location>
</feature>
<organism evidence="10 11">
    <name type="scientific">Dactylosporangium sucinum</name>
    <dbReference type="NCBI Taxonomy" id="1424081"/>
    <lineage>
        <taxon>Bacteria</taxon>
        <taxon>Bacillati</taxon>
        <taxon>Actinomycetota</taxon>
        <taxon>Actinomycetes</taxon>
        <taxon>Micromonosporales</taxon>
        <taxon>Micromonosporaceae</taxon>
        <taxon>Dactylosporangium</taxon>
    </lineage>
</organism>
<feature type="transmembrane region" description="Helical" evidence="8">
    <location>
        <begin position="138"/>
        <end position="158"/>
    </location>
</feature>
<keyword evidence="4 8" id="KW-0812">Transmembrane</keyword>
<keyword evidence="5 8" id="KW-1133">Transmembrane helix</keyword>
<feature type="domain" description="Glycine transporter" evidence="9">
    <location>
        <begin position="117"/>
        <end position="192"/>
    </location>
</feature>
<evidence type="ECO:0000259" key="9">
    <source>
        <dbReference type="Pfam" id="PF03458"/>
    </source>
</evidence>
<gene>
    <name evidence="10" type="ORF">GCM10007977_084000</name>
</gene>
<dbReference type="EMBL" id="BMPI01000059">
    <property type="protein sequence ID" value="GGM69457.1"/>
    <property type="molecule type" value="Genomic_DNA"/>
</dbReference>
<name>A0A917UBL3_9ACTN</name>
<keyword evidence="6 8" id="KW-0472">Membrane</keyword>
<comment type="subcellular location">
    <subcellularLocation>
        <location evidence="1">Cell membrane</location>
        <topology evidence="1">Multi-pass membrane protein</topology>
    </subcellularLocation>
</comment>
<dbReference type="InterPro" id="IPR005115">
    <property type="entry name" value="Gly_transporter"/>
</dbReference>
<evidence type="ECO:0000256" key="5">
    <source>
        <dbReference type="ARBA" id="ARBA00022989"/>
    </source>
</evidence>
<comment type="caution">
    <text evidence="10">The sequence shown here is derived from an EMBL/GenBank/DDBJ whole genome shotgun (WGS) entry which is preliminary data.</text>
</comment>
<evidence type="ECO:0000256" key="7">
    <source>
        <dbReference type="SAM" id="MobiDB-lite"/>
    </source>
</evidence>
<evidence type="ECO:0000256" key="8">
    <source>
        <dbReference type="SAM" id="Phobius"/>
    </source>
</evidence>
<sequence>MMPMRRRFAVSAGRRFGMSMSDTALNALFRGLDLTGVFANAMLGGLMARGERLDPIGFGVLAILSGLGGGLIRDTLLQHGTPVALTDYAYIITALAGAVVAFLLRLEGPLWDRGFLFVDALALGCWASAGAQKTLSVGLGWLPAVLLGTITAVGGGMVRDVVLRRIPGIFGGTTLYATSALFASVVIVVLHHLGMPSIGLVVSTAIGAGLTLLARWRGWRLPEAYTWRPSQIWATYPRPHWRRHNRESDESVQRSDRSPPDTPESP</sequence>
<keyword evidence="3" id="KW-1003">Cell membrane</keyword>
<evidence type="ECO:0000256" key="4">
    <source>
        <dbReference type="ARBA" id="ARBA00022692"/>
    </source>
</evidence>
<dbReference type="PANTHER" id="PTHR30506:SF3">
    <property type="entry name" value="UPF0126 INNER MEMBRANE PROTEIN YADS-RELATED"/>
    <property type="match status" value="1"/>
</dbReference>
<feature type="region of interest" description="Disordered" evidence="7">
    <location>
        <begin position="244"/>
        <end position="266"/>
    </location>
</feature>
<dbReference type="Pfam" id="PF03458">
    <property type="entry name" value="Gly_transporter"/>
    <property type="match status" value="2"/>
</dbReference>
<feature type="transmembrane region" description="Helical" evidence="8">
    <location>
        <begin position="170"/>
        <end position="191"/>
    </location>
</feature>
<protein>
    <submittedName>
        <fullName evidence="10">Membrane protein</fullName>
    </submittedName>
</protein>
<accession>A0A917UBL3</accession>
<dbReference type="Proteomes" id="UP000642070">
    <property type="component" value="Unassembled WGS sequence"/>
</dbReference>
<evidence type="ECO:0000313" key="10">
    <source>
        <dbReference type="EMBL" id="GGM69457.1"/>
    </source>
</evidence>